<protein>
    <submittedName>
        <fullName evidence="1">NAD dependent epimerase/dehydratase</fullName>
    </submittedName>
</protein>
<dbReference type="Proteomes" id="UP001497680">
    <property type="component" value="Unassembled WGS sequence"/>
</dbReference>
<name>A0ACC0D189_9PEZI</name>
<accession>A0ACC0D189</accession>
<keyword evidence="2" id="KW-1185">Reference proteome</keyword>
<evidence type="ECO:0000313" key="1">
    <source>
        <dbReference type="EMBL" id="KAI6086318.1"/>
    </source>
</evidence>
<gene>
    <name evidence="1" type="ORF">F4821DRAFT_238498</name>
</gene>
<dbReference type="EMBL" id="MU394316">
    <property type="protein sequence ID" value="KAI6086318.1"/>
    <property type="molecule type" value="Genomic_DNA"/>
</dbReference>
<organism evidence="1 2">
    <name type="scientific">Hypoxylon rubiginosum</name>
    <dbReference type="NCBI Taxonomy" id="110542"/>
    <lineage>
        <taxon>Eukaryota</taxon>
        <taxon>Fungi</taxon>
        <taxon>Dikarya</taxon>
        <taxon>Ascomycota</taxon>
        <taxon>Pezizomycotina</taxon>
        <taxon>Sordariomycetes</taxon>
        <taxon>Xylariomycetidae</taxon>
        <taxon>Xylariales</taxon>
        <taxon>Hypoxylaceae</taxon>
        <taxon>Hypoxylon</taxon>
    </lineage>
</organism>
<sequence length="338" mass="37819">MDIPHVFLTGGSGFIASHILDTLLARQYCVTIAVRSEVKGLKIRATYPEDIRERLSFIVIEDITKDGAFDEAVRCHPFKYVIHTACPFHWDITDPLNEFINPAIQGTAGLLKSVRDYAPLVERFVLLSSFATILNHSNPPEVYDESVYGETTWEEAMSARLAYRAAKIYAEKAAFDFMSAEKTLFDLVVLNPPLVFGPAPRHLTTLDSLNTSNQRIRDMILGEYRENPLSPGPFIFCDVRDVAEAHARALEVPEASGQRFLLTGGYFSNKRIAEVIRTSHPEMDGKLPLESTLADMPADVYRWDNSKSCKVLGLEYRNLKTCIDDSVDSILKIGKIGG</sequence>
<proteinExistence type="predicted"/>
<comment type="caution">
    <text evidence="1">The sequence shown here is derived from an EMBL/GenBank/DDBJ whole genome shotgun (WGS) entry which is preliminary data.</text>
</comment>
<reference evidence="1 2" key="1">
    <citation type="journal article" date="2022" name="New Phytol.">
        <title>Ecological generalism drives hyperdiversity of secondary metabolite gene clusters in xylarialean endophytes.</title>
        <authorList>
            <person name="Franco M.E.E."/>
            <person name="Wisecaver J.H."/>
            <person name="Arnold A.E."/>
            <person name="Ju Y.M."/>
            <person name="Slot J.C."/>
            <person name="Ahrendt S."/>
            <person name="Moore L.P."/>
            <person name="Eastman K.E."/>
            <person name="Scott K."/>
            <person name="Konkel Z."/>
            <person name="Mondo S.J."/>
            <person name="Kuo A."/>
            <person name="Hayes R.D."/>
            <person name="Haridas S."/>
            <person name="Andreopoulos B."/>
            <person name="Riley R."/>
            <person name="LaButti K."/>
            <person name="Pangilinan J."/>
            <person name="Lipzen A."/>
            <person name="Amirebrahimi M."/>
            <person name="Yan J."/>
            <person name="Adam C."/>
            <person name="Keymanesh K."/>
            <person name="Ng V."/>
            <person name="Louie K."/>
            <person name="Northen T."/>
            <person name="Drula E."/>
            <person name="Henrissat B."/>
            <person name="Hsieh H.M."/>
            <person name="Youens-Clark K."/>
            <person name="Lutzoni F."/>
            <person name="Miadlikowska J."/>
            <person name="Eastwood D.C."/>
            <person name="Hamelin R.C."/>
            <person name="Grigoriev I.V."/>
            <person name="U'Ren J.M."/>
        </authorList>
    </citation>
    <scope>NUCLEOTIDE SEQUENCE [LARGE SCALE GENOMIC DNA]</scope>
    <source>
        <strain evidence="1 2">ER1909</strain>
    </source>
</reference>
<evidence type="ECO:0000313" key="2">
    <source>
        <dbReference type="Proteomes" id="UP001497680"/>
    </source>
</evidence>